<dbReference type="PATRIC" id="fig|338187.36.peg.4634"/>
<evidence type="ECO:0000256" key="1">
    <source>
        <dbReference type="SAM" id="SignalP"/>
    </source>
</evidence>
<organism evidence="2 3">
    <name type="scientific">Vibrio campbellii (strain ATCC BAA-1116)</name>
    <dbReference type="NCBI Taxonomy" id="2902295"/>
    <lineage>
        <taxon>Bacteria</taxon>
        <taxon>Pseudomonadati</taxon>
        <taxon>Pseudomonadota</taxon>
        <taxon>Gammaproteobacteria</taxon>
        <taxon>Vibrionales</taxon>
        <taxon>Vibrionaceae</taxon>
        <taxon>Vibrio</taxon>
    </lineage>
</organism>
<protein>
    <recommendedName>
        <fullName evidence="4">DUF3718 domain-containing protein</fullName>
    </recommendedName>
</protein>
<evidence type="ECO:0000313" key="3">
    <source>
        <dbReference type="Proteomes" id="UP000008152"/>
    </source>
</evidence>
<evidence type="ECO:0008006" key="4">
    <source>
        <dbReference type="Google" id="ProtNLM"/>
    </source>
</evidence>
<dbReference type="EMBL" id="CP000790">
    <property type="protein sequence ID" value="ABU73655.1"/>
    <property type="molecule type" value="Genomic_DNA"/>
</dbReference>
<feature type="signal peptide" evidence="1">
    <location>
        <begin position="1"/>
        <end position="30"/>
    </location>
</feature>
<gene>
    <name evidence="2" type="ordered locus">VIBHAR_05761</name>
</gene>
<keyword evidence="1" id="KW-0732">Signal</keyword>
<dbReference type="RefSeq" id="WP_012129349.1">
    <property type="nucleotide sequence ID" value="NC_022270.1"/>
</dbReference>
<evidence type="ECO:0000313" key="2">
    <source>
        <dbReference type="EMBL" id="ABU73655.1"/>
    </source>
</evidence>
<sequence length="128" mass="14205">MNFNINQLGTPVLKKMILVVLLFTTHASNAGEIIDTKITSLMFDKQYSHQVYIKTSKQHDSGSKADCQDSVWSFVLKLDSDQAKSMYSMLLAAHMAGKSVTLAGTGRCDAHRSHTIEDLRRVELVSGM</sequence>
<feature type="chain" id="PRO_5002710802" description="DUF3718 domain-containing protein" evidence="1">
    <location>
        <begin position="31"/>
        <end position="128"/>
    </location>
</feature>
<dbReference type="KEGG" id="vha:VIBHAR_05761"/>
<reference evidence="2 3" key="1">
    <citation type="submission" date="2007-08" db="EMBL/GenBank/DDBJ databases">
        <authorList>
            <consortium name="The Vibrio harveyi Genome Sequencing Project"/>
            <person name="Bassler B."/>
            <person name="Clifton S.W."/>
            <person name="Fulton L."/>
            <person name="Delehaunty K."/>
            <person name="Fronick C."/>
            <person name="Harrison M."/>
            <person name="Markivic C."/>
            <person name="Fulton R."/>
            <person name="Tin-Wollam A.-M."/>
            <person name="Shah N."/>
            <person name="Pepin K."/>
            <person name="Nash W."/>
            <person name="Thiruvilangam P."/>
            <person name="Bhonagiri V."/>
            <person name="Waters C."/>
            <person name="Tu K.C."/>
            <person name="Irgon J."/>
            <person name="Wilson R.K."/>
        </authorList>
    </citation>
    <scope>NUCLEOTIDE SEQUENCE [LARGE SCALE GENOMIC DNA]</scope>
    <source>
        <strain evidence="3">ATCC BAA-1116 / BB120</strain>
    </source>
</reference>
<proteinExistence type="predicted"/>
<dbReference type="AlphaFoldDB" id="A7N527"/>
<dbReference type="Proteomes" id="UP000008152">
    <property type="component" value="Chromosome II"/>
</dbReference>
<accession>A7N527</accession>
<name>A7N527_VIBC1</name>